<name>X1UV77_9ZZZZ</name>
<accession>X1UV77</accession>
<proteinExistence type="predicted"/>
<keyword evidence="1" id="KW-0472">Membrane</keyword>
<comment type="caution">
    <text evidence="2">The sequence shown here is derived from an EMBL/GenBank/DDBJ whole genome shotgun (WGS) entry which is preliminary data.</text>
</comment>
<evidence type="ECO:0008006" key="3">
    <source>
        <dbReference type="Google" id="ProtNLM"/>
    </source>
</evidence>
<keyword evidence="1" id="KW-1133">Transmembrane helix</keyword>
<dbReference type="EMBL" id="BARW01031906">
    <property type="protein sequence ID" value="GAJ07477.1"/>
    <property type="molecule type" value="Genomic_DNA"/>
</dbReference>
<keyword evidence="1" id="KW-0812">Transmembrane</keyword>
<dbReference type="AlphaFoldDB" id="X1UV77"/>
<organism evidence="2">
    <name type="scientific">marine sediment metagenome</name>
    <dbReference type="NCBI Taxonomy" id="412755"/>
    <lineage>
        <taxon>unclassified sequences</taxon>
        <taxon>metagenomes</taxon>
        <taxon>ecological metagenomes</taxon>
    </lineage>
</organism>
<reference evidence="2" key="1">
    <citation type="journal article" date="2014" name="Front. Microbiol.">
        <title>High frequency of phylogenetically diverse reductive dehalogenase-homologous genes in deep subseafloor sedimentary metagenomes.</title>
        <authorList>
            <person name="Kawai M."/>
            <person name="Futagami T."/>
            <person name="Toyoda A."/>
            <person name="Takaki Y."/>
            <person name="Nishi S."/>
            <person name="Hori S."/>
            <person name="Arai W."/>
            <person name="Tsubouchi T."/>
            <person name="Morono Y."/>
            <person name="Uchiyama I."/>
            <person name="Ito T."/>
            <person name="Fujiyama A."/>
            <person name="Inagaki F."/>
            <person name="Takami H."/>
        </authorList>
    </citation>
    <scope>NUCLEOTIDE SEQUENCE</scope>
    <source>
        <strain evidence="2">Expedition CK06-06</strain>
    </source>
</reference>
<evidence type="ECO:0000313" key="2">
    <source>
        <dbReference type="EMBL" id="GAJ07477.1"/>
    </source>
</evidence>
<evidence type="ECO:0000256" key="1">
    <source>
        <dbReference type="SAM" id="Phobius"/>
    </source>
</evidence>
<protein>
    <recommendedName>
        <fullName evidence="3">PAS domain-containing protein</fullName>
    </recommendedName>
</protein>
<sequence length="139" mass="16298">MALFVFAINQDQWYMASAISAILVFAIMAELIYFIERTNREVSNFLLSIRNKDFTNTYFKKEKNRSFFELHQAFNVITSELQNTRIEKEVHYQYLKMVIEHVNIALFCFGPDGEIQLINKAAKKLLRIPGLRNINDIGK</sequence>
<feature type="non-terminal residue" evidence="2">
    <location>
        <position position="139"/>
    </location>
</feature>
<feature type="transmembrane region" description="Helical" evidence="1">
    <location>
        <begin position="12"/>
        <end position="35"/>
    </location>
</feature>
<gene>
    <name evidence="2" type="ORF">S12H4_50629</name>
</gene>